<dbReference type="EMBL" id="CP031229">
    <property type="protein sequence ID" value="AXH95502.1"/>
    <property type="molecule type" value="Genomic_DNA"/>
</dbReference>
<name>A0A345NKE4_9MICO</name>
<organism evidence="2 3">
    <name type="scientific">Ornithinimicrobium avium</name>
    <dbReference type="NCBI Taxonomy" id="2283195"/>
    <lineage>
        <taxon>Bacteria</taxon>
        <taxon>Bacillati</taxon>
        <taxon>Actinomycetota</taxon>
        <taxon>Actinomycetes</taxon>
        <taxon>Micrococcales</taxon>
        <taxon>Ornithinimicrobiaceae</taxon>
        <taxon>Ornithinimicrobium</taxon>
    </lineage>
</organism>
<dbReference type="KEGG" id="orn:DV701_04580"/>
<accession>A0A345NKE4</accession>
<sequence length="335" mass="34714">MTVRLLAISGLNLDRAWPDEAPEVGKALRDTSAGLLLELVQRTLDLQVDALAVLGGLWDPSTVRSSTVDDVRAVLKAVPVPVVVLPDAAEAETGFRPHTLTTWPGGVHWVGGDATVEVEAGTGRVVAQGPLGYSVPSLDDALALLTTRAGGGSASCPTVRPAAGRSDQPHPNEQPGHPAGVVEVPPLVAGSGTGRPVACVVTLDAGADARAEHVELSPAFGTVRTLDVGEHADVASLTAALDERLAASAPLDRVVVAGRVGPRVLVPPALSWEPSRTDVTVVWRDLEHVFPEAPTERTVQAELIRRLAGPGADLSRRHQALALGLASLDSEEATA</sequence>
<dbReference type="Proteomes" id="UP000253790">
    <property type="component" value="Chromosome"/>
</dbReference>
<evidence type="ECO:0000256" key="1">
    <source>
        <dbReference type="SAM" id="MobiDB-lite"/>
    </source>
</evidence>
<keyword evidence="3" id="KW-1185">Reference proteome</keyword>
<dbReference type="RefSeq" id="WP_114927267.1">
    <property type="nucleotide sequence ID" value="NZ_CP031229.1"/>
</dbReference>
<protein>
    <submittedName>
        <fullName evidence="2">Uncharacterized protein</fullName>
    </submittedName>
</protein>
<feature type="region of interest" description="Disordered" evidence="1">
    <location>
        <begin position="151"/>
        <end position="179"/>
    </location>
</feature>
<dbReference type="OrthoDB" id="5198377at2"/>
<proteinExistence type="predicted"/>
<evidence type="ECO:0000313" key="3">
    <source>
        <dbReference type="Proteomes" id="UP000253790"/>
    </source>
</evidence>
<gene>
    <name evidence="2" type="ORF">DV701_04580</name>
</gene>
<dbReference type="AlphaFoldDB" id="A0A345NKE4"/>
<evidence type="ECO:0000313" key="2">
    <source>
        <dbReference type="EMBL" id="AXH95502.1"/>
    </source>
</evidence>
<reference evidence="2 3" key="1">
    <citation type="submission" date="2018-07" db="EMBL/GenBank/DDBJ databases">
        <title>Complete genome sequencing of Ornithinimicrobium sp. AMA3305.</title>
        <authorList>
            <person name="Bae J.-W."/>
        </authorList>
    </citation>
    <scope>NUCLEOTIDE SEQUENCE [LARGE SCALE GENOMIC DNA]</scope>
    <source>
        <strain evidence="2 3">AMA3305</strain>
    </source>
</reference>